<evidence type="ECO:0000256" key="2">
    <source>
        <dbReference type="ARBA" id="ARBA00022771"/>
    </source>
</evidence>
<organism evidence="7 8">
    <name type="scientific">Dimargaris cristalligena</name>
    <dbReference type="NCBI Taxonomy" id="215637"/>
    <lineage>
        <taxon>Eukaryota</taxon>
        <taxon>Fungi</taxon>
        <taxon>Fungi incertae sedis</taxon>
        <taxon>Zoopagomycota</taxon>
        <taxon>Kickxellomycotina</taxon>
        <taxon>Dimargaritomycetes</taxon>
        <taxon>Dimargaritales</taxon>
        <taxon>Dimargaritaceae</taxon>
        <taxon>Dimargaris</taxon>
    </lineage>
</organism>
<evidence type="ECO:0000256" key="3">
    <source>
        <dbReference type="ARBA" id="ARBA00022833"/>
    </source>
</evidence>
<dbReference type="OrthoDB" id="443682at2759"/>
<keyword evidence="3" id="KW-0862">Zinc</keyword>
<dbReference type="InterPro" id="IPR007320">
    <property type="entry name" value="PDCD2_C"/>
</dbReference>
<evidence type="ECO:0000256" key="1">
    <source>
        <dbReference type="ARBA" id="ARBA00022723"/>
    </source>
</evidence>
<dbReference type="Pfam" id="PF01753">
    <property type="entry name" value="zf-MYND"/>
    <property type="match status" value="1"/>
</dbReference>
<evidence type="ECO:0000259" key="6">
    <source>
        <dbReference type="PROSITE" id="PS50865"/>
    </source>
</evidence>
<dbReference type="Pfam" id="PF04194">
    <property type="entry name" value="PDCD2_C"/>
    <property type="match status" value="1"/>
</dbReference>
<dbReference type="SUPFAM" id="SSF144232">
    <property type="entry name" value="HIT/MYND zinc finger-like"/>
    <property type="match status" value="1"/>
</dbReference>
<dbReference type="GO" id="GO:0005737">
    <property type="term" value="C:cytoplasm"/>
    <property type="evidence" value="ECO:0007669"/>
    <property type="project" value="InterPro"/>
</dbReference>
<dbReference type="STRING" id="215637.A0A4P9ZUS8"/>
<name>A0A4P9ZUS8_9FUNG</name>
<dbReference type="PANTHER" id="PTHR12298">
    <property type="entry name" value="PCDC2 PROGRAMMED CELL DEATH PROTEIN 2 -RELATED"/>
    <property type="match status" value="1"/>
</dbReference>
<reference evidence="8" key="1">
    <citation type="journal article" date="2018" name="Nat. Microbiol.">
        <title>Leveraging single-cell genomics to expand the fungal tree of life.</title>
        <authorList>
            <person name="Ahrendt S.R."/>
            <person name="Quandt C.A."/>
            <person name="Ciobanu D."/>
            <person name="Clum A."/>
            <person name="Salamov A."/>
            <person name="Andreopoulos B."/>
            <person name="Cheng J.F."/>
            <person name="Woyke T."/>
            <person name="Pelin A."/>
            <person name="Henrissat B."/>
            <person name="Reynolds N.K."/>
            <person name="Benny G.L."/>
            <person name="Smith M.E."/>
            <person name="James T.Y."/>
            <person name="Grigoriev I.V."/>
        </authorList>
    </citation>
    <scope>NUCLEOTIDE SEQUENCE [LARGE SCALE GENOMIC DNA]</scope>
    <source>
        <strain evidence="8">RSA 468</strain>
    </source>
</reference>
<dbReference type="PROSITE" id="PS50865">
    <property type="entry name" value="ZF_MYND_2"/>
    <property type="match status" value="1"/>
</dbReference>
<evidence type="ECO:0000313" key="7">
    <source>
        <dbReference type="EMBL" id="RKP37334.1"/>
    </source>
</evidence>
<feature type="region of interest" description="Disordered" evidence="5">
    <location>
        <begin position="121"/>
        <end position="147"/>
    </location>
</feature>
<keyword evidence="2 4" id="KW-0863">Zinc-finger</keyword>
<dbReference type="GO" id="GO:0005634">
    <property type="term" value="C:nucleus"/>
    <property type="evidence" value="ECO:0007669"/>
    <property type="project" value="TreeGrafter"/>
</dbReference>
<gene>
    <name evidence="7" type="ORF">BJ085DRAFT_38497</name>
</gene>
<dbReference type="EMBL" id="ML002508">
    <property type="protein sequence ID" value="RKP37334.1"/>
    <property type="molecule type" value="Genomic_DNA"/>
</dbReference>
<dbReference type="PANTHER" id="PTHR12298:SF4">
    <property type="entry name" value="PROGRAMMED CELL DEATH PROTEIN 2"/>
    <property type="match status" value="1"/>
</dbReference>
<evidence type="ECO:0000256" key="5">
    <source>
        <dbReference type="SAM" id="MobiDB-lite"/>
    </source>
</evidence>
<feature type="domain" description="MYND-type" evidence="6">
    <location>
        <begin position="163"/>
        <end position="201"/>
    </location>
</feature>
<keyword evidence="8" id="KW-1185">Reference proteome</keyword>
<proteinExistence type="predicted"/>
<sequence length="432" mass="48438">MSEPLATPTPVTQAATEHVELGFAEEPDSFFASEPFPNQIGGHPTWLDPTQPLSADRVLCGACDTPMPLLMQLYTPEDEPREAFHRMVYVFCCKNGNCHAGNSFQRCFKVFRSQLPETNPYYTSKPAELSPAPSDEENSDDEDQSEDDIVWTRNPDCKPANLCVVCGLAGSKACSRCKSTHYCSRQHQIADWRTGNHRTQCATSTTATPPPTPATATPDTTEPVTRLQAQLMFPLLEIVSEPEALDTHKNRDDAEMEAILQRVDMDTELDTQEDLEDSETAVDRAFLEFQKRTNHNPSQVLRYVRTMYDRDDNVPLFVSDADKPHPGDIALCEQCGSPRSFEFQILPQLLYYLGTNDALPASLDWGSLFIYSCPKNCLPSHAAVDGESPKLKTTDNPESFRKQPYIQEVLWRQHFTKDGIGRSFARPPPPSE</sequence>
<dbReference type="Gene3D" id="6.10.140.2220">
    <property type="match status" value="1"/>
</dbReference>
<dbReference type="GO" id="GO:0008270">
    <property type="term" value="F:zinc ion binding"/>
    <property type="evidence" value="ECO:0007669"/>
    <property type="project" value="UniProtKB-KW"/>
</dbReference>
<dbReference type="Proteomes" id="UP000268162">
    <property type="component" value="Unassembled WGS sequence"/>
</dbReference>
<keyword evidence="1" id="KW-0479">Metal-binding</keyword>
<evidence type="ECO:0000313" key="8">
    <source>
        <dbReference type="Proteomes" id="UP000268162"/>
    </source>
</evidence>
<feature type="region of interest" description="Disordered" evidence="5">
    <location>
        <begin position="200"/>
        <end position="221"/>
    </location>
</feature>
<protein>
    <submittedName>
        <fullName evidence="7">Programmed cell death protein 2</fullName>
    </submittedName>
</protein>
<dbReference type="PROSITE" id="PS01360">
    <property type="entry name" value="ZF_MYND_1"/>
    <property type="match status" value="1"/>
</dbReference>
<accession>A0A4P9ZUS8</accession>
<dbReference type="AlphaFoldDB" id="A0A4P9ZUS8"/>
<dbReference type="InterPro" id="IPR002893">
    <property type="entry name" value="Znf_MYND"/>
</dbReference>
<evidence type="ECO:0000256" key="4">
    <source>
        <dbReference type="PROSITE-ProRule" id="PRU00134"/>
    </source>
</evidence>
<feature type="compositionally biased region" description="Acidic residues" evidence="5">
    <location>
        <begin position="134"/>
        <end position="147"/>
    </location>
</feature>